<evidence type="ECO:0000256" key="1">
    <source>
        <dbReference type="ARBA" id="ARBA00004141"/>
    </source>
</evidence>
<dbReference type="Proteomes" id="UP001203004">
    <property type="component" value="Unassembled WGS sequence"/>
</dbReference>
<dbReference type="Pfam" id="PF01794">
    <property type="entry name" value="Ferric_reduct"/>
    <property type="match status" value="1"/>
</dbReference>
<gene>
    <name evidence="7" type="ORF">M3N64_06615</name>
</gene>
<dbReference type="RefSeq" id="WP_249099967.1">
    <property type="nucleotide sequence ID" value="NZ_JAMAST010000005.1"/>
</dbReference>
<protein>
    <submittedName>
        <fullName evidence="7">Ferric reductase-like transmembrane domain-containing protein</fullName>
    </submittedName>
</protein>
<feature type="transmembrane region" description="Helical" evidence="5">
    <location>
        <begin position="131"/>
        <end position="151"/>
    </location>
</feature>
<evidence type="ECO:0000256" key="5">
    <source>
        <dbReference type="SAM" id="Phobius"/>
    </source>
</evidence>
<dbReference type="EMBL" id="JAMAST010000005">
    <property type="protein sequence ID" value="MCL1631620.1"/>
    <property type="molecule type" value="Genomic_DNA"/>
</dbReference>
<proteinExistence type="predicted"/>
<dbReference type="InterPro" id="IPR013130">
    <property type="entry name" value="Fe3_Rdtase_TM_dom"/>
</dbReference>
<comment type="caution">
    <text evidence="7">The sequence shown here is derived from an EMBL/GenBank/DDBJ whole genome shotgun (WGS) entry which is preliminary data.</text>
</comment>
<evidence type="ECO:0000256" key="4">
    <source>
        <dbReference type="ARBA" id="ARBA00023136"/>
    </source>
</evidence>
<organism evidence="7 8">
    <name type="scientific">Sporolactobacillus mangiferae</name>
    <dbReference type="NCBI Taxonomy" id="2940498"/>
    <lineage>
        <taxon>Bacteria</taxon>
        <taxon>Bacillati</taxon>
        <taxon>Bacillota</taxon>
        <taxon>Bacilli</taxon>
        <taxon>Bacillales</taxon>
        <taxon>Sporolactobacillaceae</taxon>
        <taxon>Sporolactobacillus</taxon>
    </lineage>
</organism>
<feature type="domain" description="Ferric oxidoreductase" evidence="6">
    <location>
        <begin position="21"/>
        <end position="142"/>
    </location>
</feature>
<feature type="transmembrane region" description="Helical" evidence="5">
    <location>
        <begin position="99"/>
        <end position="119"/>
    </location>
</feature>
<feature type="transmembrane region" description="Helical" evidence="5">
    <location>
        <begin position="157"/>
        <end position="179"/>
    </location>
</feature>
<sequence length="196" mass="21483">MNTLLASVNELMPVWNVSRAAGITSYLLLFASVITGMSAHYSFMKASTRARINLIHQSAGWFGILLGMIHGLVLVFSTYESFSIWNVLIPFTSSTHPLLIGIGVLALDTFILLIVTSDYMKALGRKTWKAIHFLAFPAFAAAFLHGILLGPDTHQPLMLTIYIVTAATAVLALAFRIAIREPRPIPAKPIEQSTRS</sequence>
<reference evidence="7 8" key="1">
    <citation type="submission" date="2022-05" db="EMBL/GenBank/DDBJ databases">
        <title>Sporolactobacillus sp nov CPB3-1, isolated from tree bark (Mangifera indica L.).</title>
        <authorList>
            <person name="Phuengjayaem S."/>
            <person name="Tanasupawat S."/>
        </authorList>
    </citation>
    <scope>NUCLEOTIDE SEQUENCE [LARGE SCALE GENOMIC DNA]</scope>
    <source>
        <strain evidence="7 8">CPB3-1</strain>
    </source>
</reference>
<evidence type="ECO:0000256" key="2">
    <source>
        <dbReference type="ARBA" id="ARBA00022692"/>
    </source>
</evidence>
<name>A0ABT0M9S0_9BACL</name>
<keyword evidence="2 5" id="KW-0812">Transmembrane</keyword>
<evidence type="ECO:0000313" key="8">
    <source>
        <dbReference type="Proteomes" id="UP001203004"/>
    </source>
</evidence>
<comment type="subcellular location">
    <subcellularLocation>
        <location evidence="1">Membrane</location>
        <topology evidence="1">Multi-pass membrane protein</topology>
    </subcellularLocation>
</comment>
<evidence type="ECO:0000259" key="6">
    <source>
        <dbReference type="Pfam" id="PF01794"/>
    </source>
</evidence>
<evidence type="ECO:0000313" key="7">
    <source>
        <dbReference type="EMBL" id="MCL1631620.1"/>
    </source>
</evidence>
<evidence type="ECO:0000256" key="3">
    <source>
        <dbReference type="ARBA" id="ARBA00022989"/>
    </source>
</evidence>
<feature type="transmembrane region" description="Helical" evidence="5">
    <location>
        <begin position="59"/>
        <end position="79"/>
    </location>
</feature>
<accession>A0ABT0M9S0</accession>
<keyword evidence="3 5" id="KW-1133">Transmembrane helix</keyword>
<keyword evidence="8" id="KW-1185">Reference proteome</keyword>
<keyword evidence="4 5" id="KW-0472">Membrane</keyword>
<feature type="transmembrane region" description="Helical" evidence="5">
    <location>
        <begin position="20"/>
        <end position="39"/>
    </location>
</feature>